<dbReference type="RefSeq" id="WP_200505631.1">
    <property type="nucleotide sequence ID" value="NZ_JAEHFX010000003.1"/>
</dbReference>
<keyword evidence="4" id="KW-1185">Reference proteome</keyword>
<evidence type="ECO:0000256" key="1">
    <source>
        <dbReference type="SAM" id="Phobius"/>
    </source>
</evidence>
<keyword evidence="1" id="KW-0472">Membrane</keyword>
<proteinExistence type="predicted"/>
<evidence type="ECO:0000259" key="2">
    <source>
        <dbReference type="PROSITE" id="PS51724"/>
    </source>
</evidence>
<organism evidence="3 4">
    <name type="scientific">Adhaeribacter terrigena</name>
    <dbReference type="NCBI Taxonomy" id="2793070"/>
    <lineage>
        <taxon>Bacteria</taxon>
        <taxon>Pseudomonadati</taxon>
        <taxon>Bacteroidota</taxon>
        <taxon>Cytophagia</taxon>
        <taxon>Cytophagales</taxon>
        <taxon>Hymenobacteraceae</taxon>
        <taxon>Adhaeribacter</taxon>
    </lineage>
</organism>
<dbReference type="InterPro" id="IPR041268">
    <property type="entry name" value="HU-CCDC81_bac_2"/>
</dbReference>
<dbReference type="Proteomes" id="UP000644147">
    <property type="component" value="Unassembled WGS sequence"/>
</dbReference>
<keyword evidence="1" id="KW-1133">Transmembrane helix</keyword>
<reference evidence="3 4" key="1">
    <citation type="submission" date="2020-12" db="EMBL/GenBank/DDBJ databases">
        <title>Bacterial novel species Adhaeribacter sp. BT258 isolated from soil.</title>
        <authorList>
            <person name="Jung H.-Y."/>
        </authorList>
    </citation>
    <scope>NUCLEOTIDE SEQUENCE [LARGE SCALE GENOMIC DNA]</scope>
    <source>
        <strain evidence="3 4">BT258</strain>
    </source>
</reference>
<evidence type="ECO:0000313" key="4">
    <source>
        <dbReference type="Proteomes" id="UP000644147"/>
    </source>
</evidence>
<comment type="caution">
    <text evidence="3">The sequence shown here is derived from an EMBL/GenBank/DDBJ whole genome shotgun (WGS) entry which is preliminary data.</text>
</comment>
<feature type="domain" description="SPOR" evidence="2">
    <location>
        <begin position="346"/>
        <end position="425"/>
    </location>
</feature>
<dbReference type="EMBL" id="JAEHFX010000003">
    <property type="protein sequence ID" value="MBK0402878.1"/>
    <property type="molecule type" value="Genomic_DNA"/>
</dbReference>
<protein>
    <submittedName>
        <fullName evidence="3">SPOR domain-containing protein</fullName>
    </submittedName>
</protein>
<accession>A0ABS1C0M1</accession>
<sequence length="425" mass="46183">MVLKQIQDLLHDHDCVIIPDFGGLIAQYAAAKIHPVKHTFTPPSKKIAFNEKLKHNDGLLISNLAQHLRVSAPEAQQMVAQFVGNMQSELTQNKRFELQGIGIFRYNAEHKLEFEYLEAENYNAHSFGLPELVARPVIAEEAAALRAVRQKVTPKPVPAGKKGLSAFARKYGTVAATVLTGGLTVAMVYYVSLQSDYNLSSLNPVALFQQTGETSETVAFSEEKVAEAFSQQLETLPVTPEEESVAAVEADYDNTVYKNEAVAAAEPVALKPLPTREVSLGAKAENAMETAAKTAEPSAEVKTAVVIKPEIKATVAKAETKSVVKSTEKVVAKPESKVNAEAATIKKATGRYFIISGGFSTLENAERSKKQLAAKGADQAEVMLPNGMSKLHRVSVAEFDNMETAAAKLPELRKKYGNALWILNY</sequence>
<dbReference type="SUPFAM" id="SSF110997">
    <property type="entry name" value="Sporulation related repeat"/>
    <property type="match status" value="1"/>
</dbReference>
<dbReference type="InterPro" id="IPR007730">
    <property type="entry name" value="SPOR-like_dom"/>
</dbReference>
<dbReference type="Pfam" id="PF18175">
    <property type="entry name" value="HU-CCDC81_bac_2"/>
    <property type="match status" value="1"/>
</dbReference>
<dbReference type="Gene3D" id="3.30.70.1070">
    <property type="entry name" value="Sporulation related repeat"/>
    <property type="match status" value="1"/>
</dbReference>
<dbReference type="Pfam" id="PF18174">
    <property type="entry name" value="HU-CCDC81_bac_1"/>
    <property type="match status" value="1"/>
</dbReference>
<name>A0ABS1C0M1_9BACT</name>
<dbReference type="InterPro" id="IPR040495">
    <property type="entry name" value="HU-CCDC81_bac_1"/>
</dbReference>
<feature type="transmembrane region" description="Helical" evidence="1">
    <location>
        <begin position="171"/>
        <end position="191"/>
    </location>
</feature>
<keyword evidence="1" id="KW-0812">Transmembrane</keyword>
<gene>
    <name evidence="3" type="ORF">I5M27_07760</name>
</gene>
<evidence type="ECO:0000313" key="3">
    <source>
        <dbReference type="EMBL" id="MBK0402878.1"/>
    </source>
</evidence>
<dbReference type="Pfam" id="PF05036">
    <property type="entry name" value="SPOR"/>
    <property type="match status" value="1"/>
</dbReference>
<dbReference type="InterPro" id="IPR036680">
    <property type="entry name" value="SPOR-like_sf"/>
</dbReference>
<dbReference type="PROSITE" id="PS51724">
    <property type="entry name" value="SPOR"/>
    <property type="match status" value="1"/>
</dbReference>